<dbReference type="RefSeq" id="WP_189486246.1">
    <property type="nucleotide sequence ID" value="NZ_BMZB01000002.1"/>
</dbReference>
<dbReference type="InterPro" id="IPR002168">
    <property type="entry name" value="Lipase_GDXG_HIS_AS"/>
</dbReference>
<keyword evidence="2" id="KW-0378">Hydrolase</keyword>
<dbReference type="Gene3D" id="3.40.50.1820">
    <property type="entry name" value="alpha/beta hydrolase"/>
    <property type="match status" value="1"/>
</dbReference>
<sequence>MTAQTLTLAGTDLDPDIARFIAITSEAYRSHPPFETLSPTEIRAVAEAVREPWVKGGPVMVRTEEHSVPTPYGEVRVRLHDPLPPSDTPKPVLIYVHGGGWMLFSIDTHDRLMREYAARGGFVVIGVDYSHAPAARFPVALNEVLATIHWVRDHAKALGVDADRIAIGGDSVGGNMSVAAALSLRDSGEGNLLKGLVLNYGAFDDTCAPEDVERYGGDGYMLTAEEMVVFWDNYLNSDTERQNPFVVPMRGDMAGLPPAFFAVAQCDVLRGQSLKLAEKMQAAGGDTHTIIYPGASHSFLEAVSIAPLAAQALEDGSQWLRKIFAL</sequence>
<comment type="similarity">
    <text evidence="1">Belongs to the 'GDXG' lipolytic enzyme family.</text>
</comment>
<dbReference type="Pfam" id="PF07859">
    <property type="entry name" value="Abhydrolase_3"/>
    <property type="match status" value="1"/>
</dbReference>
<accession>A0A918Q5Y9</accession>
<evidence type="ECO:0000313" key="4">
    <source>
        <dbReference type="EMBL" id="GGZ33133.1"/>
    </source>
</evidence>
<dbReference type="EMBL" id="BMZB01000002">
    <property type="protein sequence ID" value="GGZ33133.1"/>
    <property type="molecule type" value="Genomic_DNA"/>
</dbReference>
<dbReference type="InterPro" id="IPR013094">
    <property type="entry name" value="AB_hydrolase_3"/>
</dbReference>
<evidence type="ECO:0000313" key="5">
    <source>
        <dbReference type="Proteomes" id="UP000662572"/>
    </source>
</evidence>
<dbReference type="SUPFAM" id="SSF53474">
    <property type="entry name" value="alpha/beta-Hydrolases"/>
    <property type="match status" value="1"/>
</dbReference>
<dbReference type="InterPro" id="IPR029058">
    <property type="entry name" value="AB_hydrolase_fold"/>
</dbReference>
<dbReference type="GO" id="GO:0016787">
    <property type="term" value="F:hydrolase activity"/>
    <property type="evidence" value="ECO:0007669"/>
    <property type="project" value="UniProtKB-KW"/>
</dbReference>
<evidence type="ECO:0000256" key="1">
    <source>
        <dbReference type="ARBA" id="ARBA00010515"/>
    </source>
</evidence>
<keyword evidence="5" id="KW-1185">Reference proteome</keyword>
<evidence type="ECO:0000256" key="2">
    <source>
        <dbReference type="ARBA" id="ARBA00022801"/>
    </source>
</evidence>
<reference evidence="4" key="1">
    <citation type="journal article" date="2014" name="Int. J. Syst. Evol. Microbiol.">
        <title>Complete genome sequence of Corynebacterium casei LMG S-19264T (=DSM 44701T), isolated from a smear-ripened cheese.</title>
        <authorList>
            <consortium name="US DOE Joint Genome Institute (JGI-PGF)"/>
            <person name="Walter F."/>
            <person name="Albersmeier A."/>
            <person name="Kalinowski J."/>
            <person name="Ruckert C."/>
        </authorList>
    </citation>
    <scope>NUCLEOTIDE SEQUENCE</scope>
    <source>
        <strain evidence="4">KCTC 32296</strain>
    </source>
</reference>
<feature type="domain" description="Alpha/beta hydrolase fold-3" evidence="3">
    <location>
        <begin position="93"/>
        <end position="300"/>
    </location>
</feature>
<dbReference type="InterPro" id="IPR050300">
    <property type="entry name" value="GDXG_lipolytic_enzyme"/>
</dbReference>
<comment type="caution">
    <text evidence="4">The sequence shown here is derived from an EMBL/GenBank/DDBJ whole genome shotgun (WGS) entry which is preliminary data.</text>
</comment>
<reference evidence="4" key="2">
    <citation type="submission" date="2020-09" db="EMBL/GenBank/DDBJ databases">
        <authorList>
            <person name="Sun Q."/>
            <person name="Kim S."/>
        </authorList>
    </citation>
    <scope>NUCLEOTIDE SEQUENCE</scope>
    <source>
        <strain evidence="4">KCTC 32296</strain>
    </source>
</reference>
<dbReference type="PROSITE" id="PS01173">
    <property type="entry name" value="LIPASE_GDXG_HIS"/>
    <property type="match status" value="1"/>
</dbReference>
<gene>
    <name evidence="4" type="ORF">GCM10011273_19270</name>
</gene>
<proteinExistence type="inferred from homology"/>
<organism evidence="4 5">
    <name type="scientific">Asticcacaulis endophyticus</name>
    <dbReference type="NCBI Taxonomy" id="1395890"/>
    <lineage>
        <taxon>Bacteria</taxon>
        <taxon>Pseudomonadati</taxon>
        <taxon>Pseudomonadota</taxon>
        <taxon>Alphaproteobacteria</taxon>
        <taxon>Caulobacterales</taxon>
        <taxon>Caulobacteraceae</taxon>
        <taxon>Asticcacaulis</taxon>
    </lineage>
</organism>
<evidence type="ECO:0000259" key="3">
    <source>
        <dbReference type="Pfam" id="PF07859"/>
    </source>
</evidence>
<protein>
    <submittedName>
        <fullName evidence="4">Acetylesterase</fullName>
    </submittedName>
</protein>
<dbReference type="PANTHER" id="PTHR48081">
    <property type="entry name" value="AB HYDROLASE SUPERFAMILY PROTEIN C4A8.06C"/>
    <property type="match status" value="1"/>
</dbReference>
<name>A0A918Q5Y9_9CAUL</name>
<dbReference type="PANTHER" id="PTHR48081:SF8">
    <property type="entry name" value="ALPHA_BETA HYDROLASE FOLD-3 DOMAIN-CONTAINING PROTEIN-RELATED"/>
    <property type="match status" value="1"/>
</dbReference>
<dbReference type="AlphaFoldDB" id="A0A918Q5Y9"/>
<dbReference type="Proteomes" id="UP000662572">
    <property type="component" value="Unassembled WGS sequence"/>
</dbReference>